<keyword evidence="3" id="KW-1185">Reference proteome</keyword>
<dbReference type="EMBL" id="JAZHXJ010002625">
    <property type="protein sequence ID" value="KAL1837537.1"/>
    <property type="molecule type" value="Genomic_DNA"/>
</dbReference>
<organism evidence="2 3">
    <name type="scientific">Phialemonium thermophilum</name>
    <dbReference type="NCBI Taxonomy" id="223376"/>
    <lineage>
        <taxon>Eukaryota</taxon>
        <taxon>Fungi</taxon>
        <taxon>Dikarya</taxon>
        <taxon>Ascomycota</taxon>
        <taxon>Pezizomycotina</taxon>
        <taxon>Sordariomycetes</taxon>
        <taxon>Sordariomycetidae</taxon>
        <taxon>Cephalothecales</taxon>
        <taxon>Cephalothecaceae</taxon>
        <taxon>Phialemonium</taxon>
    </lineage>
</organism>
<name>A0ABR3V6Y6_9PEZI</name>
<comment type="caution">
    <text evidence="2">The sequence shown here is derived from an EMBL/GenBank/DDBJ whole genome shotgun (WGS) entry which is preliminary data.</text>
</comment>
<evidence type="ECO:0000313" key="2">
    <source>
        <dbReference type="EMBL" id="KAL1837537.1"/>
    </source>
</evidence>
<dbReference type="Proteomes" id="UP001586593">
    <property type="component" value="Unassembled WGS sequence"/>
</dbReference>
<protein>
    <submittedName>
        <fullName evidence="2">Uncharacterized protein</fullName>
    </submittedName>
</protein>
<feature type="region of interest" description="Disordered" evidence="1">
    <location>
        <begin position="1"/>
        <end position="25"/>
    </location>
</feature>
<gene>
    <name evidence="2" type="ORF">VTK73DRAFT_4663</name>
</gene>
<evidence type="ECO:0000256" key="1">
    <source>
        <dbReference type="SAM" id="MobiDB-lite"/>
    </source>
</evidence>
<evidence type="ECO:0000313" key="3">
    <source>
        <dbReference type="Proteomes" id="UP001586593"/>
    </source>
</evidence>
<sequence length="63" mass="7063">MHSSWARAVSIHDGGDLGHLQEGTPDRDMLISRLVSISFHPRRSTRCLVRVRSSQDPRSLPSP</sequence>
<accession>A0ABR3V6Y6</accession>
<reference evidence="2 3" key="1">
    <citation type="journal article" date="2024" name="Commun. Biol.">
        <title>Comparative genomic analysis of thermophilic fungi reveals convergent evolutionary adaptations and gene losses.</title>
        <authorList>
            <person name="Steindorff A.S."/>
            <person name="Aguilar-Pontes M.V."/>
            <person name="Robinson A.J."/>
            <person name="Andreopoulos B."/>
            <person name="LaButti K."/>
            <person name="Kuo A."/>
            <person name="Mondo S."/>
            <person name="Riley R."/>
            <person name="Otillar R."/>
            <person name="Haridas S."/>
            <person name="Lipzen A."/>
            <person name="Grimwood J."/>
            <person name="Schmutz J."/>
            <person name="Clum A."/>
            <person name="Reid I.D."/>
            <person name="Moisan M.C."/>
            <person name="Butler G."/>
            <person name="Nguyen T.T.M."/>
            <person name="Dewar K."/>
            <person name="Conant G."/>
            <person name="Drula E."/>
            <person name="Henrissat B."/>
            <person name="Hansel C."/>
            <person name="Singer S."/>
            <person name="Hutchinson M.I."/>
            <person name="de Vries R.P."/>
            <person name="Natvig D.O."/>
            <person name="Powell A.J."/>
            <person name="Tsang A."/>
            <person name="Grigoriev I.V."/>
        </authorList>
    </citation>
    <scope>NUCLEOTIDE SEQUENCE [LARGE SCALE GENOMIC DNA]</scope>
    <source>
        <strain evidence="2 3">ATCC 24622</strain>
    </source>
</reference>
<proteinExistence type="predicted"/>